<dbReference type="InterPro" id="IPR006665">
    <property type="entry name" value="OmpA-like"/>
</dbReference>
<feature type="domain" description="OmpA-like" evidence="4">
    <location>
        <begin position="140"/>
        <end position="259"/>
    </location>
</feature>
<evidence type="ECO:0000313" key="6">
    <source>
        <dbReference type="Proteomes" id="UP001501337"/>
    </source>
</evidence>
<dbReference type="EMBL" id="BAABBO010000019">
    <property type="protein sequence ID" value="GAA3976557.1"/>
    <property type="molecule type" value="Genomic_DNA"/>
</dbReference>
<dbReference type="RefSeq" id="WP_344809155.1">
    <property type="nucleotide sequence ID" value="NZ_BAABBO010000019.1"/>
</dbReference>
<feature type="region of interest" description="Disordered" evidence="2">
    <location>
        <begin position="1"/>
        <end position="22"/>
    </location>
</feature>
<dbReference type="Gene3D" id="3.30.1330.60">
    <property type="entry name" value="OmpA-like domain"/>
    <property type="match status" value="1"/>
</dbReference>
<keyword evidence="3" id="KW-0812">Transmembrane</keyword>
<dbReference type="InterPro" id="IPR050330">
    <property type="entry name" value="Bact_OuterMem_StrucFunc"/>
</dbReference>
<organism evidence="5 6">
    <name type="scientific">Allohahella marinimesophila</name>
    <dbReference type="NCBI Taxonomy" id="1054972"/>
    <lineage>
        <taxon>Bacteria</taxon>
        <taxon>Pseudomonadati</taxon>
        <taxon>Pseudomonadota</taxon>
        <taxon>Gammaproteobacteria</taxon>
        <taxon>Oceanospirillales</taxon>
        <taxon>Hahellaceae</taxon>
        <taxon>Allohahella</taxon>
    </lineage>
</organism>
<gene>
    <name evidence="5" type="ORF">GCM10022278_36790</name>
</gene>
<protein>
    <submittedName>
        <fullName evidence="5">OmpA family protein</fullName>
    </submittedName>
</protein>
<evidence type="ECO:0000256" key="2">
    <source>
        <dbReference type="SAM" id="MobiDB-lite"/>
    </source>
</evidence>
<name>A0ABP7Q528_9GAMM</name>
<comment type="caution">
    <text evidence="5">The sequence shown here is derived from an EMBL/GenBank/DDBJ whole genome shotgun (WGS) entry which is preliminary data.</text>
</comment>
<dbReference type="Proteomes" id="UP001501337">
    <property type="component" value="Unassembled WGS sequence"/>
</dbReference>
<dbReference type="PANTHER" id="PTHR30329">
    <property type="entry name" value="STATOR ELEMENT OF FLAGELLAR MOTOR COMPLEX"/>
    <property type="match status" value="1"/>
</dbReference>
<keyword evidence="1 3" id="KW-0472">Membrane</keyword>
<proteinExistence type="predicted"/>
<dbReference type="SUPFAM" id="SSF103088">
    <property type="entry name" value="OmpA-like"/>
    <property type="match status" value="1"/>
</dbReference>
<dbReference type="PANTHER" id="PTHR30329:SF21">
    <property type="entry name" value="LIPOPROTEIN YIAD-RELATED"/>
    <property type="match status" value="1"/>
</dbReference>
<evidence type="ECO:0000256" key="3">
    <source>
        <dbReference type="SAM" id="Phobius"/>
    </source>
</evidence>
<dbReference type="CDD" id="cd07185">
    <property type="entry name" value="OmpA_C-like"/>
    <property type="match status" value="1"/>
</dbReference>
<dbReference type="PROSITE" id="PS51123">
    <property type="entry name" value="OMPA_2"/>
    <property type="match status" value="1"/>
</dbReference>
<keyword evidence="3" id="KW-1133">Transmembrane helix</keyword>
<reference evidence="6" key="1">
    <citation type="journal article" date="2019" name="Int. J. Syst. Evol. Microbiol.">
        <title>The Global Catalogue of Microorganisms (GCM) 10K type strain sequencing project: providing services to taxonomists for standard genome sequencing and annotation.</title>
        <authorList>
            <consortium name="The Broad Institute Genomics Platform"/>
            <consortium name="The Broad Institute Genome Sequencing Center for Infectious Disease"/>
            <person name="Wu L."/>
            <person name="Ma J."/>
        </authorList>
    </citation>
    <scope>NUCLEOTIDE SEQUENCE [LARGE SCALE GENOMIC DNA]</scope>
    <source>
        <strain evidence="6">JCM 17555</strain>
    </source>
</reference>
<evidence type="ECO:0000313" key="5">
    <source>
        <dbReference type="EMBL" id="GAA3976557.1"/>
    </source>
</evidence>
<dbReference type="Pfam" id="PF00691">
    <property type="entry name" value="OmpA"/>
    <property type="match status" value="1"/>
</dbReference>
<dbReference type="InterPro" id="IPR036737">
    <property type="entry name" value="OmpA-like_sf"/>
</dbReference>
<accession>A0ABP7Q528</accession>
<feature type="transmembrane region" description="Helical" evidence="3">
    <location>
        <begin position="50"/>
        <end position="72"/>
    </location>
</feature>
<evidence type="ECO:0000256" key="1">
    <source>
        <dbReference type="PROSITE-ProRule" id="PRU00473"/>
    </source>
</evidence>
<sequence length="259" mass="28142">MPRSPDVSRSGRLNRFQHAGGGNEQSAQILANSHLGALDDLTVQDNEGDAWLTSYLDVFVLITAVFALMLAIQAQPITETEEKNITPTTGEPVLSELELIQPIIPAQITGSREQNAWYQSIRDAVNEQQLEGFLSPSFEEGFAELEIGSNVLFDSGDAVLLTSGEDVLRAVVPILQKSSGAILIEGHTDSTPIQTARFSSNWDLAASRATEVLQFLAENGIEGPRLRAISYGDTKPMAPNDTEDNRAKNRRVSLVIQAP</sequence>
<keyword evidence="6" id="KW-1185">Reference proteome</keyword>
<evidence type="ECO:0000259" key="4">
    <source>
        <dbReference type="PROSITE" id="PS51123"/>
    </source>
</evidence>